<comment type="catalytic activity">
    <reaction evidence="1 9">
        <text>beta-D-fructose 1,6-bisphosphate = D-glyceraldehyde 3-phosphate + dihydroxyacetone phosphate</text>
        <dbReference type="Rhea" id="RHEA:14729"/>
        <dbReference type="ChEBI" id="CHEBI:32966"/>
        <dbReference type="ChEBI" id="CHEBI:57642"/>
        <dbReference type="ChEBI" id="CHEBI:59776"/>
        <dbReference type="EC" id="4.1.2.13"/>
    </reaction>
</comment>
<evidence type="ECO:0000256" key="5">
    <source>
        <dbReference type="ARBA" id="ARBA00022723"/>
    </source>
</evidence>
<evidence type="ECO:0000313" key="10">
    <source>
        <dbReference type="EMBL" id="KAK0718906.1"/>
    </source>
</evidence>
<dbReference type="SUPFAM" id="SSF51569">
    <property type="entry name" value="Aldolase"/>
    <property type="match status" value="1"/>
</dbReference>
<evidence type="ECO:0000256" key="3">
    <source>
        <dbReference type="ARBA" id="ARBA00005812"/>
    </source>
</evidence>
<comment type="similarity">
    <text evidence="3 9">Belongs to the class II fructose-bisphosphate aldolase family.</text>
</comment>
<dbReference type="InterPro" id="IPR006411">
    <property type="entry name" value="Fruct_bisP_bact"/>
</dbReference>
<dbReference type="AlphaFoldDB" id="A0AA40AN46"/>
<comment type="pathway">
    <text evidence="2 9">Carbohydrate degradation; glycolysis; D-glyceraldehyde 3-phosphate and glycerone phosphate from D-glucose: step 4/4.</text>
</comment>
<comment type="cofactor">
    <cofactor evidence="9">
        <name>Zn(2+)</name>
        <dbReference type="ChEBI" id="CHEBI:29105"/>
    </cofactor>
    <text evidence="9">Binds 2 Zn(2+) ions per subunit. One is catalytic and the other provides a structural contribution.</text>
</comment>
<protein>
    <recommendedName>
        <fullName evidence="4 9">Fructose-bisphosphate aldolase</fullName>
        <shortName evidence="9">FBP aldolase</shortName>
        <ecNumber evidence="4 9">4.1.2.13</ecNumber>
    </recommendedName>
</protein>
<dbReference type="Gene3D" id="3.20.20.70">
    <property type="entry name" value="Aldolase class I"/>
    <property type="match status" value="1"/>
</dbReference>
<dbReference type="Proteomes" id="UP001172159">
    <property type="component" value="Unassembled WGS sequence"/>
</dbReference>
<keyword evidence="6 9" id="KW-0862">Zinc</keyword>
<evidence type="ECO:0000256" key="7">
    <source>
        <dbReference type="ARBA" id="ARBA00023152"/>
    </source>
</evidence>
<evidence type="ECO:0000313" key="11">
    <source>
        <dbReference type="Proteomes" id="UP001172159"/>
    </source>
</evidence>
<dbReference type="EMBL" id="JAUKTV010000013">
    <property type="protein sequence ID" value="KAK0718906.1"/>
    <property type="molecule type" value="Genomic_DNA"/>
</dbReference>
<keyword evidence="8 9" id="KW-0456">Lyase</keyword>
<dbReference type="EC" id="4.1.2.13" evidence="4 9"/>
<dbReference type="PANTHER" id="PTHR30559">
    <property type="entry name" value="FRUCTOSE-BISPHOSPHATE ALDOLASE CLASS 2"/>
    <property type="match status" value="1"/>
</dbReference>
<keyword evidence="7 9" id="KW-0324">Glycolysis</keyword>
<evidence type="ECO:0000256" key="2">
    <source>
        <dbReference type="ARBA" id="ARBA00004714"/>
    </source>
</evidence>
<evidence type="ECO:0000256" key="1">
    <source>
        <dbReference type="ARBA" id="ARBA00000441"/>
    </source>
</evidence>
<evidence type="ECO:0000256" key="9">
    <source>
        <dbReference type="RuleBase" id="RU366023"/>
    </source>
</evidence>
<dbReference type="GO" id="GO:0008270">
    <property type="term" value="F:zinc ion binding"/>
    <property type="evidence" value="ECO:0007669"/>
    <property type="project" value="UniProtKB-UniRule"/>
</dbReference>
<dbReference type="PANTHER" id="PTHR30559:SF0">
    <property type="entry name" value="FRUCTOSE-BISPHOSPHATE ALDOLASE"/>
    <property type="match status" value="1"/>
</dbReference>
<sequence length="107" mass="11415">MLQEDPGRIHNMANPHLAWCTVNDRTAVARGEEQQGLKPGVIYGNDVLNLFKYARGAGFTLPAIVTSSSTVIASLETARDARAPTILQVSQGGAAYFAGKVNLDTDL</sequence>
<dbReference type="InterPro" id="IPR013785">
    <property type="entry name" value="Aldolase_TIM"/>
</dbReference>
<name>A0AA40AN46_9PEZI</name>
<reference evidence="10" key="1">
    <citation type="submission" date="2023-06" db="EMBL/GenBank/DDBJ databases">
        <title>Genome-scale phylogeny and comparative genomics of the fungal order Sordariales.</title>
        <authorList>
            <consortium name="Lawrence Berkeley National Laboratory"/>
            <person name="Hensen N."/>
            <person name="Bonometti L."/>
            <person name="Westerberg I."/>
            <person name="Brannstrom I.O."/>
            <person name="Guillou S."/>
            <person name="Cros-Aarteil S."/>
            <person name="Calhoun S."/>
            <person name="Haridas S."/>
            <person name="Kuo A."/>
            <person name="Mondo S."/>
            <person name="Pangilinan J."/>
            <person name="Riley R."/>
            <person name="Labutti K."/>
            <person name="Andreopoulos B."/>
            <person name="Lipzen A."/>
            <person name="Chen C."/>
            <person name="Yanf M."/>
            <person name="Daum C."/>
            <person name="Ng V."/>
            <person name="Clum A."/>
            <person name="Steindorff A."/>
            <person name="Ohm R."/>
            <person name="Martin F."/>
            <person name="Silar P."/>
            <person name="Natvig D."/>
            <person name="Lalanne C."/>
            <person name="Gautier V."/>
            <person name="Ament-Velasquez S.L."/>
            <person name="Kruys A."/>
            <person name="Hutchinson M.I."/>
            <person name="Powell A.J."/>
            <person name="Barry K."/>
            <person name="Miller A.N."/>
            <person name="Grigoriev I.V."/>
            <person name="Debuchy R."/>
            <person name="Gladieux P."/>
            <person name="Thoren M.H."/>
            <person name="Johannesson H."/>
        </authorList>
    </citation>
    <scope>NUCLEOTIDE SEQUENCE</scope>
    <source>
        <strain evidence="10">CBS 540.89</strain>
    </source>
</reference>
<keyword evidence="5 9" id="KW-0479">Metal-binding</keyword>
<gene>
    <name evidence="10" type="ORF">B0T21DRAFT_395872</name>
</gene>
<proteinExistence type="inferred from homology"/>
<dbReference type="GO" id="GO:0004332">
    <property type="term" value="F:fructose-bisphosphate aldolase activity"/>
    <property type="evidence" value="ECO:0007669"/>
    <property type="project" value="UniProtKB-EC"/>
</dbReference>
<dbReference type="GO" id="GO:0006094">
    <property type="term" value="P:gluconeogenesis"/>
    <property type="evidence" value="ECO:0007669"/>
    <property type="project" value="TreeGrafter"/>
</dbReference>
<dbReference type="Pfam" id="PF01116">
    <property type="entry name" value="F_bP_aldolase"/>
    <property type="match status" value="1"/>
</dbReference>
<dbReference type="InterPro" id="IPR000771">
    <property type="entry name" value="FBA_II"/>
</dbReference>
<accession>A0AA40AN46</accession>
<comment type="function">
    <text evidence="9">Catalyzes the aldol condensation of dihydroxyacetone phosphate (DHAP or glycerone-phosphate) with glyceraldehyde 3-phosphate (G3P) to form fructose 1,6-bisphosphate (FBP) in gluconeogenesis and the reverse reaction in glycolysis.</text>
</comment>
<evidence type="ECO:0000256" key="6">
    <source>
        <dbReference type="ARBA" id="ARBA00022833"/>
    </source>
</evidence>
<dbReference type="GO" id="GO:0005829">
    <property type="term" value="C:cytosol"/>
    <property type="evidence" value="ECO:0007669"/>
    <property type="project" value="TreeGrafter"/>
</dbReference>
<evidence type="ECO:0000256" key="8">
    <source>
        <dbReference type="ARBA" id="ARBA00023239"/>
    </source>
</evidence>
<organism evidence="10 11">
    <name type="scientific">Apiosordaria backusii</name>
    <dbReference type="NCBI Taxonomy" id="314023"/>
    <lineage>
        <taxon>Eukaryota</taxon>
        <taxon>Fungi</taxon>
        <taxon>Dikarya</taxon>
        <taxon>Ascomycota</taxon>
        <taxon>Pezizomycotina</taxon>
        <taxon>Sordariomycetes</taxon>
        <taxon>Sordariomycetidae</taxon>
        <taxon>Sordariales</taxon>
        <taxon>Lasiosphaeriaceae</taxon>
        <taxon>Apiosordaria</taxon>
    </lineage>
</organism>
<dbReference type="GO" id="GO:0006096">
    <property type="term" value="P:glycolytic process"/>
    <property type="evidence" value="ECO:0007669"/>
    <property type="project" value="UniProtKB-KW"/>
</dbReference>
<evidence type="ECO:0000256" key="4">
    <source>
        <dbReference type="ARBA" id="ARBA00013068"/>
    </source>
</evidence>
<comment type="caution">
    <text evidence="10">The sequence shown here is derived from an EMBL/GenBank/DDBJ whole genome shotgun (WGS) entry which is preliminary data.</text>
</comment>
<keyword evidence="11" id="KW-1185">Reference proteome</keyword>